<dbReference type="InterPro" id="IPR000938">
    <property type="entry name" value="CAP-Gly_domain"/>
</dbReference>
<feature type="compositionally biased region" description="Low complexity" evidence="10">
    <location>
        <begin position="99"/>
        <end position="112"/>
    </location>
</feature>
<dbReference type="SMART" id="SM01052">
    <property type="entry name" value="CAP_GLY"/>
    <property type="match status" value="1"/>
</dbReference>
<evidence type="ECO:0000256" key="2">
    <source>
        <dbReference type="ARBA" id="ARBA00011010"/>
    </source>
</evidence>
<organism evidence="12 13">
    <name type="scientific">Necator americanus</name>
    <name type="common">Human hookworm</name>
    <dbReference type="NCBI Taxonomy" id="51031"/>
    <lineage>
        <taxon>Eukaryota</taxon>
        <taxon>Metazoa</taxon>
        <taxon>Ecdysozoa</taxon>
        <taxon>Nematoda</taxon>
        <taxon>Chromadorea</taxon>
        <taxon>Rhabditida</taxon>
        <taxon>Rhabditina</taxon>
        <taxon>Rhabditomorpha</taxon>
        <taxon>Strongyloidea</taxon>
        <taxon>Ancylostomatidae</taxon>
        <taxon>Bunostominae</taxon>
        <taxon>Necator</taxon>
    </lineage>
</organism>
<dbReference type="EMBL" id="JAVFWL010000004">
    <property type="protein sequence ID" value="KAK6748824.1"/>
    <property type="molecule type" value="Genomic_DNA"/>
</dbReference>
<feature type="coiled-coil region" evidence="9">
    <location>
        <begin position="231"/>
        <end position="567"/>
    </location>
</feature>
<dbReference type="Pfam" id="PF01302">
    <property type="entry name" value="CAP_GLY"/>
    <property type="match status" value="1"/>
</dbReference>
<dbReference type="PROSITE" id="PS50245">
    <property type="entry name" value="CAP_GLY_2"/>
    <property type="match status" value="1"/>
</dbReference>
<evidence type="ECO:0000256" key="7">
    <source>
        <dbReference type="ARBA" id="ARBA00023054"/>
    </source>
</evidence>
<feature type="region of interest" description="Disordered" evidence="10">
    <location>
        <begin position="67"/>
        <end position="226"/>
    </location>
</feature>
<feature type="compositionally biased region" description="Low complexity" evidence="10">
    <location>
        <begin position="142"/>
        <end position="156"/>
    </location>
</feature>
<dbReference type="InterPro" id="IPR022157">
    <property type="entry name" value="Dynactin"/>
</dbReference>
<evidence type="ECO:0000256" key="8">
    <source>
        <dbReference type="ARBA" id="ARBA00023212"/>
    </source>
</evidence>
<keyword evidence="6" id="KW-0243">Dynein</keyword>
<keyword evidence="5" id="KW-0493">Microtubule</keyword>
<feature type="compositionally biased region" description="Polar residues" evidence="10">
    <location>
        <begin position="68"/>
        <end position="81"/>
    </location>
</feature>
<keyword evidence="8" id="KW-0206">Cytoskeleton</keyword>
<name>A0ABR1DEJ0_NECAM</name>
<reference evidence="12 13" key="1">
    <citation type="submission" date="2023-08" db="EMBL/GenBank/DDBJ databases">
        <title>A Necator americanus chromosomal reference genome.</title>
        <authorList>
            <person name="Ilik V."/>
            <person name="Petrzelkova K.J."/>
            <person name="Pardy F."/>
            <person name="Fuh T."/>
            <person name="Niatou-Singa F.S."/>
            <person name="Gouil Q."/>
            <person name="Baker L."/>
            <person name="Ritchie M.E."/>
            <person name="Jex A.R."/>
            <person name="Gazzola D."/>
            <person name="Li H."/>
            <person name="Toshio Fujiwara R."/>
            <person name="Zhan B."/>
            <person name="Aroian R.V."/>
            <person name="Pafco B."/>
            <person name="Schwarz E.M."/>
        </authorList>
    </citation>
    <scope>NUCLEOTIDE SEQUENCE [LARGE SCALE GENOMIC DNA]</scope>
    <source>
        <strain evidence="12 13">Aroian</strain>
        <tissue evidence="12">Whole animal</tissue>
    </source>
</reference>
<comment type="subcellular location">
    <subcellularLocation>
        <location evidence="1">Cytoplasm</location>
        <location evidence="1">Cytoskeleton</location>
    </subcellularLocation>
</comment>
<evidence type="ECO:0000256" key="6">
    <source>
        <dbReference type="ARBA" id="ARBA00023017"/>
    </source>
</evidence>
<keyword evidence="13" id="KW-1185">Reference proteome</keyword>
<evidence type="ECO:0000256" key="5">
    <source>
        <dbReference type="ARBA" id="ARBA00022701"/>
    </source>
</evidence>
<evidence type="ECO:0000259" key="11">
    <source>
        <dbReference type="PROSITE" id="PS50245"/>
    </source>
</evidence>
<comment type="similarity">
    <text evidence="2">Belongs to the dynactin 150 kDa subunit family.</text>
</comment>
<feature type="compositionally biased region" description="Basic and acidic residues" evidence="10">
    <location>
        <begin position="172"/>
        <end position="205"/>
    </location>
</feature>
<feature type="domain" description="CAP-Gly" evidence="11">
    <location>
        <begin position="23"/>
        <end position="65"/>
    </location>
</feature>
<dbReference type="Proteomes" id="UP001303046">
    <property type="component" value="Unassembled WGS sequence"/>
</dbReference>
<comment type="caution">
    <text evidence="12">The sequence shown here is derived from an EMBL/GenBank/DDBJ whole genome shotgun (WGS) entry which is preliminary data.</text>
</comment>
<evidence type="ECO:0000256" key="1">
    <source>
        <dbReference type="ARBA" id="ARBA00004245"/>
    </source>
</evidence>
<dbReference type="Gene3D" id="2.30.30.190">
    <property type="entry name" value="CAP Gly-rich-like domain"/>
    <property type="match status" value="1"/>
</dbReference>
<dbReference type="InterPro" id="IPR036859">
    <property type="entry name" value="CAP-Gly_dom_sf"/>
</dbReference>
<evidence type="ECO:0000313" key="12">
    <source>
        <dbReference type="EMBL" id="KAK6748824.1"/>
    </source>
</evidence>
<evidence type="ECO:0000256" key="3">
    <source>
        <dbReference type="ARBA" id="ARBA00016574"/>
    </source>
</evidence>
<sequence length="1348" mass="153027">MSFEVGARVETEKTGKGRVAFCGDVQFADGEWVGVILDEPRGKNNGTVQGVQYFTCEPNYGLFIRPTQLKSESARTRTSGLKTPAARKDVTPATKGARSSPSGSPKVSPSVSLERLSKVPAPKKVLSSSRLADHADQKRKSSTSLKTRSSSTVSLTPKIAREGSNLSQAGSEKNERQEKEKQPEKPPEKSPEKPESVMDKVKKLQESAAPMSPMSPIHTSIPSGMDEGTEQEYLKLQVKDLSEKLETLRLKRKEDHGKLVDYERSKIQLQALMELKSKMADQLLDLQRQLQEARKEAIESREWKEANQDELSSAAEQLEMATIDKEMAEERAEALQIELDCLKLKNEELEADLEILKEEMAAGGSGGISEGNSVQLKQLELQNERLKEALIKLRDINAAAQAEKTAAVREAEVLRTENVELVRAAEIARKTAQDADMRIHDYQEQIEAAMGAEEMVMNLANKNMEMENQIRQLEGDRDELEALRDMDEQMMEEQKLVEKALLGEIEGLHMKINELQRRMKQEEDHRDELISTIMKFRKKVGEQNEEIQDLKDQVLRYQEELTGHKSEENNMASIVSQMQVNVNRTFAESVERQVSAIEVEFARKQMGYLKQFLPDNFTKAGGDNDAVVLNVLFPRLSAKAKLLTKLMAERFPGVPGGTRREHVTKSHKAEQWAHSARIAHTMSALIATCGQFESALGNISLEDLSRLAQLQPEMTSQERVIDGYLELLRQARLDAETSLENMDKVVTYFQNVLSVNVSADSYDTCAWLRNVFQQIITGIAWCKVNNQRISFFLKPGQEGCDVAELIKTIGDELVQCEQLAIRAGKRVPTEKQLKLTPQTNDDIQSAIHHLGRLASILHETCGIASVQININPELDGFDSTRVKEMIHGEVEKANGSITLEKTFDPISKYLWTLREALSNIFKALETGSMEIDPKEKGFPPVLERAHLRKQAAAEAEGLRWQLEKKDMEILELKKTIKSRLDDISNYKLRLDMAEARIESAGKQDNVKVQHLEAKIEQLVADNKKKQIEFDETMDALQKELKECERENSELKQIAKNFSRKTLLDNIQRIESRAVTSPVQATSPVGLALGREEAALLEQQLTESRESLRRATLEIISLKAELSMAQNRNGVMRLPDMVCGPETLKAKENDAILEGISKEVDQLKRDELKYMVFIPNPSRPRHLQEQDRTQFEKERDAYNYQVSTVRARLHQYWKEMCPGQPFPTLFDLSSIKKVPKVRDVRYGVILGKIIVVFKSHLNNSYFHRTVACNIFVKCAPVLQYPFYLFHSRSNCYEEGEVEAFYMEDHTFYKIIVGDFNAKICRRETSHWDPRSPVERMGKEAFRVYHIHDD</sequence>
<feature type="coiled-coil region" evidence="9">
    <location>
        <begin position="1093"/>
        <end position="1127"/>
    </location>
</feature>
<protein>
    <recommendedName>
        <fullName evidence="3">Dynactin subunit 1</fullName>
    </recommendedName>
</protein>
<feature type="coiled-coil region" evidence="9">
    <location>
        <begin position="983"/>
        <end position="1060"/>
    </location>
</feature>
<keyword evidence="7 9" id="KW-0175">Coiled coil</keyword>
<dbReference type="SUPFAM" id="SSF74924">
    <property type="entry name" value="Cap-Gly domain"/>
    <property type="match status" value="1"/>
</dbReference>
<evidence type="ECO:0000256" key="9">
    <source>
        <dbReference type="SAM" id="Coils"/>
    </source>
</evidence>
<gene>
    <name evidence="12" type="primary">Necator_chrIV.g14742</name>
    <name evidence="12" type="ORF">RB195_001447</name>
</gene>
<dbReference type="PANTHER" id="PTHR18916">
    <property type="entry name" value="DYNACTIN 1-RELATED MICROTUBULE-BINDING"/>
    <property type="match status" value="1"/>
</dbReference>
<dbReference type="PROSITE" id="PS00845">
    <property type="entry name" value="CAP_GLY_1"/>
    <property type="match status" value="1"/>
</dbReference>
<evidence type="ECO:0000256" key="10">
    <source>
        <dbReference type="SAM" id="MobiDB-lite"/>
    </source>
</evidence>
<evidence type="ECO:0000256" key="4">
    <source>
        <dbReference type="ARBA" id="ARBA00022490"/>
    </source>
</evidence>
<proteinExistence type="inferred from homology"/>
<keyword evidence="4" id="KW-0963">Cytoplasm</keyword>
<accession>A0ABR1DEJ0</accession>
<evidence type="ECO:0000313" key="13">
    <source>
        <dbReference type="Proteomes" id="UP001303046"/>
    </source>
</evidence>
<dbReference type="Pfam" id="PF12455">
    <property type="entry name" value="Dynactin"/>
    <property type="match status" value="1"/>
</dbReference>